<evidence type="ECO:0000313" key="2">
    <source>
        <dbReference type="Proteomes" id="UP000051213"/>
    </source>
</evidence>
<dbReference type="Proteomes" id="UP000051213">
    <property type="component" value="Unassembled WGS sequence"/>
</dbReference>
<dbReference type="AlphaFoldDB" id="A0A0R2UCX0"/>
<dbReference type="EMBL" id="LICA01000100">
    <property type="protein sequence ID" value="KRO95211.1"/>
    <property type="molecule type" value="Genomic_DNA"/>
</dbReference>
<dbReference type="InterPro" id="IPR021284">
    <property type="entry name" value="DUF2750"/>
</dbReference>
<protein>
    <recommendedName>
        <fullName evidence="3">DUF2750 domain-containing protein</fullName>
    </recommendedName>
</protein>
<comment type="caution">
    <text evidence="1">The sequence shown here is derived from an EMBL/GenBank/DDBJ whole genome shotgun (WGS) entry which is preliminary data.</text>
</comment>
<reference evidence="1 2" key="1">
    <citation type="submission" date="2015-10" db="EMBL/GenBank/DDBJ databases">
        <title>Metagenome-Assembled Genomes uncover a global brackish microbiome.</title>
        <authorList>
            <person name="Hugerth L.W."/>
            <person name="Larsson J."/>
            <person name="Alneberg J."/>
            <person name="Lindh M.V."/>
            <person name="Legrand C."/>
            <person name="Pinhassi J."/>
            <person name="Andersson A.F."/>
        </authorList>
    </citation>
    <scope>NUCLEOTIDE SEQUENCE [LARGE SCALE GENOMIC DNA]</scope>
    <source>
        <strain evidence="1">BACL26 MAG-121220-bin70</strain>
    </source>
</reference>
<organism evidence="1 2">
    <name type="scientific">SAR92 bacterium BACL26 MAG-121220-bin70</name>
    <dbReference type="NCBI Taxonomy" id="1655626"/>
    <lineage>
        <taxon>Bacteria</taxon>
        <taxon>Pseudomonadati</taxon>
        <taxon>Pseudomonadota</taxon>
        <taxon>Gammaproteobacteria</taxon>
        <taxon>Cellvibrionales</taxon>
        <taxon>Porticoccaceae</taxon>
        <taxon>SAR92 clade</taxon>
    </lineage>
</organism>
<evidence type="ECO:0000313" key="1">
    <source>
        <dbReference type="EMBL" id="KRO95211.1"/>
    </source>
</evidence>
<gene>
    <name evidence="1" type="ORF">ABS24_08280</name>
</gene>
<sequence>MEPLSNNLQENFDRLIVECLEQGCIWGLQDQTENWALVGSTDHDDIDVIPFWSSKPLAEELCSGDWAVYKPEAIDIEEFLDDWLPGMHGDVLLVGVNWNTDLEGMEIEPLDLLEEFEAEFD</sequence>
<dbReference type="Pfam" id="PF11042">
    <property type="entry name" value="DUF2750"/>
    <property type="match status" value="1"/>
</dbReference>
<evidence type="ECO:0008006" key="3">
    <source>
        <dbReference type="Google" id="ProtNLM"/>
    </source>
</evidence>
<proteinExistence type="predicted"/>
<accession>A0A0R2UCX0</accession>
<name>A0A0R2UCX0_9GAMM</name>